<gene>
    <name evidence="3" type="primary">LOC129922569</name>
</gene>
<dbReference type="GO" id="GO:0000978">
    <property type="term" value="F:RNA polymerase II cis-regulatory region sequence-specific DNA binding"/>
    <property type="evidence" value="ECO:0007669"/>
    <property type="project" value="TreeGrafter"/>
</dbReference>
<dbReference type="PROSITE" id="PS50097">
    <property type="entry name" value="BTB"/>
    <property type="match status" value="1"/>
</dbReference>
<name>A0A9W2YQY7_BIOGL</name>
<dbReference type="OMA" id="KVDEENW"/>
<dbReference type="OrthoDB" id="6041404at2759"/>
<dbReference type="Proteomes" id="UP001165740">
    <property type="component" value="Chromosome 13"/>
</dbReference>
<dbReference type="AlphaFoldDB" id="A0A9W2YQY7"/>
<keyword evidence="2" id="KW-1185">Reference proteome</keyword>
<evidence type="ECO:0000313" key="3">
    <source>
        <dbReference type="RefSeq" id="XP_055865188.1"/>
    </source>
</evidence>
<dbReference type="InterPro" id="IPR050457">
    <property type="entry name" value="ZnFinger_BTB_dom_contain"/>
</dbReference>
<feature type="domain" description="BTB" evidence="1">
    <location>
        <begin position="25"/>
        <end position="92"/>
    </location>
</feature>
<dbReference type="GO" id="GO:0000981">
    <property type="term" value="F:DNA-binding transcription factor activity, RNA polymerase II-specific"/>
    <property type="evidence" value="ECO:0007669"/>
    <property type="project" value="TreeGrafter"/>
</dbReference>
<dbReference type="GeneID" id="129922569"/>
<dbReference type="SUPFAM" id="SSF54695">
    <property type="entry name" value="POZ domain"/>
    <property type="match status" value="1"/>
</dbReference>
<evidence type="ECO:0000313" key="2">
    <source>
        <dbReference type="Proteomes" id="UP001165740"/>
    </source>
</evidence>
<evidence type="ECO:0000259" key="1">
    <source>
        <dbReference type="PROSITE" id="PS50097"/>
    </source>
</evidence>
<accession>A0A9W2YQY7</accession>
<dbReference type="InterPro" id="IPR011333">
    <property type="entry name" value="SKP1/BTB/POZ_sf"/>
</dbReference>
<reference evidence="3" key="1">
    <citation type="submission" date="2025-08" db="UniProtKB">
        <authorList>
            <consortium name="RefSeq"/>
        </authorList>
    </citation>
    <scope>IDENTIFICATION</scope>
</reference>
<dbReference type="PANTHER" id="PTHR46105">
    <property type="entry name" value="AGAP004733-PA"/>
    <property type="match status" value="1"/>
</dbReference>
<dbReference type="Pfam" id="PF00651">
    <property type="entry name" value="BTB"/>
    <property type="match status" value="1"/>
</dbReference>
<dbReference type="CDD" id="cd18186">
    <property type="entry name" value="BTB_POZ_ZBTB_KLHL-like"/>
    <property type="match status" value="1"/>
</dbReference>
<dbReference type="SMART" id="SM00225">
    <property type="entry name" value="BTB"/>
    <property type="match status" value="1"/>
</dbReference>
<sequence length="137" mass="15308">MAISDTLAKSIVQNLQEELGSNTFHDVIISVQNTKFKSHKLILSANSKYFKTIFNTEVGRTSSASIILKNITSETFKLVLDCIYGGKDVLTASNLAAIWHAAVYLEIDFLYQACELYQTCRLAKENCVEMANQAKTF</sequence>
<proteinExistence type="predicted"/>
<dbReference type="RefSeq" id="XP_055865188.1">
    <property type="nucleotide sequence ID" value="XM_056009213.1"/>
</dbReference>
<protein>
    <submittedName>
        <fullName evidence="3">Kelch repeat and BTB domain-containing protein 2-like</fullName>
    </submittedName>
</protein>
<dbReference type="PANTHER" id="PTHR46105:SF28">
    <property type="entry name" value="ZINC FINGER PROTEIN 37-LIKE"/>
    <property type="match status" value="1"/>
</dbReference>
<dbReference type="Gene3D" id="3.30.710.10">
    <property type="entry name" value="Potassium Channel Kv1.1, Chain A"/>
    <property type="match status" value="1"/>
</dbReference>
<organism evidence="2 3">
    <name type="scientific">Biomphalaria glabrata</name>
    <name type="common">Bloodfluke planorb</name>
    <name type="synonym">Freshwater snail</name>
    <dbReference type="NCBI Taxonomy" id="6526"/>
    <lineage>
        <taxon>Eukaryota</taxon>
        <taxon>Metazoa</taxon>
        <taxon>Spiralia</taxon>
        <taxon>Lophotrochozoa</taxon>
        <taxon>Mollusca</taxon>
        <taxon>Gastropoda</taxon>
        <taxon>Heterobranchia</taxon>
        <taxon>Euthyneura</taxon>
        <taxon>Panpulmonata</taxon>
        <taxon>Hygrophila</taxon>
        <taxon>Lymnaeoidea</taxon>
        <taxon>Planorbidae</taxon>
        <taxon>Biomphalaria</taxon>
    </lineage>
</organism>
<dbReference type="InterPro" id="IPR000210">
    <property type="entry name" value="BTB/POZ_dom"/>
</dbReference>